<dbReference type="EMBL" id="CAMXCT020003680">
    <property type="protein sequence ID" value="CAL1159130.1"/>
    <property type="molecule type" value="Genomic_DNA"/>
</dbReference>
<dbReference type="AlphaFoldDB" id="A0A9P1G9B8"/>
<dbReference type="InterPro" id="IPR000595">
    <property type="entry name" value="cNMP-bd_dom"/>
</dbReference>
<keyword evidence="5" id="KW-1185">Reference proteome</keyword>
<feature type="region of interest" description="Disordered" evidence="1">
    <location>
        <begin position="651"/>
        <end position="696"/>
    </location>
</feature>
<dbReference type="PANTHER" id="PTHR23011:SF28">
    <property type="entry name" value="CYCLIC NUCLEOTIDE-BINDING DOMAIN CONTAINING PROTEIN"/>
    <property type="match status" value="1"/>
</dbReference>
<dbReference type="Gene3D" id="2.60.120.10">
    <property type="entry name" value="Jelly Rolls"/>
    <property type="match status" value="2"/>
</dbReference>
<feature type="compositionally biased region" description="Acidic residues" evidence="1">
    <location>
        <begin position="377"/>
        <end position="397"/>
    </location>
</feature>
<feature type="compositionally biased region" description="Polar residues" evidence="1">
    <location>
        <begin position="267"/>
        <end position="277"/>
    </location>
</feature>
<evidence type="ECO:0000313" key="5">
    <source>
        <dbReference type="Proteomes" id="UP001152797"/>
    </source>
</evidence>
<feature type="compositionally biased region" description="Basic and acidic residues" evidence="1">
    <location>
        <begin position="73"/>
        <end position="98"/>
    </location>
</feature>
<dbReference type="SUPFAM" id="SSF48452">
    <property type="entry name" value="TPR-like"/>
    <property type="match status" value="1"/>
</dbReference>
<feature type="region of interest" description="Disordered" evidence="1">
    <location>
        <begin position="267"/>
        <end position="287"/>
    </location>
</feature>
<name>A0A9P1G9B8_9DINO</name>
<dbReference type="GO" id="GO:0016779">
    <property type="term" value="F:nucleotidyltransferase activity"/>
    <property type="evidence" value="ECO:0007669"/>
    <property type="project" value="UniProtKB-KW"/>
</dbReference>
<protein>
    <submittedName>
        <fullName evidence="4">Nicotinamide-nucleotide adenylyltransferase 1</fullName>
    </submittedName>
</protein>
<evidence type="ECO:0000313" key="4">
    <source>
        <dbReference type="EMBL" id="CAL4793067.1"/>
    </source>
</evidence>
<comment type="caution">
    <text evidence="3">The sequence shown here is derived from an EMBL/GenBank/DDBJ whole genome shotgun (WGS) entry which is preliminary data.</text>
</comment>
<feature type="domain" description="Cyclic nucleotide-binding" evidence="2">
    <location>
        <begin position="420"/>
        <end position="533"/>
    </location>
</feature>
<feature type="region of interest" description="Disordered" evidence="1">
    <location>
        <begin position="717"/>
        <end position="747"/>
    </location>
</feature>
<reference evidence="4 5" key="2">
    <citation type="submission" date="2024-05" db="EMBL/GenBank/DDBJ databases">
        <authorList>
            <person name="Chen Y."/>
            <person name="Shah S."/>
            <person name="Dougan E. K."/>
            <person name="Thang M."/>
            <person name="Chan C."/>
        </authorList>
    </citation>
    <scope>NUCLEOTIDE SEQUENCE [LARGE SCALE GENOMIC DNA]</scope>
</reference>
<sequence>MSSGRNSGVDCASSTSSSTSTSSDSESQSEEDEANNEVMYTERKRKIGNVGAVNLNEQSVLKDGYLLPAIDGGHSDSEPEPEEATKVESPKEEGDDRPLQSAVSQRRLAMVLQETENKQQPQNEDQAQKGTSKDPAAAFRLAWEEDEKFPIFAVQASSDPVLLEKAIMHYRSLPQAESRQYHCLVNLACCLMTLNRHRQAKTLLEQAAGLQPARASAQLDLIHCCLRIRHRSAALQAIGQALRNAEDLTAEDHRLLLSTRKELNAIMSKSTDKSSGQGRSGRKADSVRRRVTARYQVFTRLEAWQMRKELLALRSSTEAAEDLKPPWRRHHIYSEDSEQAIYSKKARWQPLTPEALQNLREACSKVDKYREAKDLEQESEDSFVLEDTDSESDEGEETNMKLLRYKAARRAYECIKNLPCMQALAEEKAIALLQAGEILDFEADCQIFEEGDPALDVYVIVNGSVSIRVLMPELAAAPIPVQSLYDGQVFGDAKVAAWKDAQAPPPRRQAGARTQEETCLLRIPAPAYRQALGLDGKRSRSDGEGEEEEAALLPEVRRKVQALSRSPLFEGAAASNLVLLATNVQEVALRHDDVFVEINQALQACFLISEGYVRVSVPAVDMEAKLGSLEDASRILGMGRLPDAKMKVTNTGAASQFPGHPHSSRTKGRGNQRRTRSPASPKNSGQNQPKTEPGASRFAKLGEVPVFQLGERPLLLPPTNSLASHDSGRPSRFVARKHGTPRRGTPWEKSLRQDRVAPFLGSHALSGDIEMCLLHAGEAFGLGSLFDPKGECSYLSSCEVRVQSSEAKILVLTPGSLLYLNETLARSLVEKAKNQEDPVAPSLKNIKRERLNRSHWMVRKQHVLHRVVMQEN</sequence>
<feature type="compositionally biased region" description="Polar residues" evidence="1">
    <location>
        <begin position="118"/>
        <end position="130"/>
    </location>
</feature>
<gene>
    <name evidence="3" type="ORF">C1SCF055_LOCUS31454</name>
</gene>
<feature type="compositionally biased region" description="Basic residues" evidence="1">
    <location>
        <begin position="662"/>
        <end position="676"/>
    </location>
</feature>
<evidence type="ECO:0000259" key="2">
    <source>
        <dbReference type="PROSITE" id="PS50042"/>
    </source>
</evidence>
<dbReference type="InterPro" id="IPR011990">
    <property type="entry name" value="TPR-like_helical_dom_sf"/>
</dbReference>
<dbReference type="CDD" id="cd00038">
    <property type="entry name" value="CAP_ED"/>
    <property type="match status" value="1"/>
</dbReference>
<dbReference type="SMART" id="SM00100">
    <property type="entry name" value="cNMP"/>
    <property type="match status" value="1"/>
</dbReference>
<keyword evidence="4" id="KW-0548">Nucleotidyltransferase</keyword>
<dbReference type="EMBL" id="CAMXCT010003680">
    <property type="protein sequence ID" value="CAI4005755.1"/>
    <property type="molecule type" value="Genomic_DNA"/>
</dbReference>
<proteinExistence type="predicted"/>
<feature type="compositionally biased region" description="Polar residues" evidence="1">
    <location>
        <begin position="677"/>
        <end position="690"/>
    </location>
</feature>
<dbReference type="SUPFAM" id="SSF51206">
    <property type="entry name" value="cAMP-binding domain-like"/>
    <property type="match status" value="2"/>
</dbReference>
<dbReference type="InterPro" id="IPR014710">
    <property type="entry name" value="RmlC-like_jellyroll"/>
</dbReference>
<dbReference type="OrthoDB" id="429870at2759"/>
<dbReference type="PANTHER" id="PTHR23011">
    <property type="entry name" value="CYCLIC NUCLEOTIDE-BINDING DOMAIN CONTAINING PROTEIN"/>
    <property type="match status" value="1"/>
</dbReference>
<organism evidence="3">
    <name type="scientific">Cladocopium goreaui</name>
    <dbReference type="NCBI Taxonomy" id="2562237"/>
    <lineage>
        <taxon>Eukaryota</taxon>
        <taxon>Sar</taxon>
        <taxon>Alveolata</taxon>
        <taxon>Dinophyceae</taxon>
        <taxon>Suessiales</taxon>
        <taxon>Symbiodiniaceae</taxon>
        <taxon>Cladocopium</taxon>
    </lineage>
</organism>
<dbReference type="Gene3D" id="1.25.40.10">
    <property type="entry name" value="Tetratricopeptide repeat domain"/>
    <property type="match status" value="1"/>
</dbReference>
<feature type="region of interest" description="Disordered" evidence="1">
    <location>
        <begin position="373"/>
        <end position="397"/>
    </location>
</feature>
<dbReference type="EMBL" id="CAMXCT030003680">
    <property type="protein sequence ID" value="CAL4793067.1"/>
    <property type="molecule type" value="Genomic_DNA"/>
</dbReference>
<feature type="region of interest" description="Disordered" evidence="1">
    <location>
        <begin position="1"/>
        <end position="101"/>
    </location>
</feature>
<dbReference type="PROSITE" id="PS50042">
    <property type="entry name" value="CNMP_BINDING_3"/>
    <property type="match status" value="1"/>
</dbReference>
<evidence type="ECO:0000313" key="3">
    <source>
        <dbReference type="EMBL" id="CAI4005755.1"/>
    </source>
</evidence>
<evidence type="ECO:0000256" key="1">
    <source>
        <dbReference type="SAM" id="MobiDB-lite"/>
    </source>
</evidence>
<keyword evidence="4" id="KW-0808">Transferase</keyword>
<dbReference type="Proteomes" id="UP001152797">
    <property type="component" value="Unassembled WGS sequence"/>
</dbReference>
<dbReference type="InterPro" id="IPR018490">
    <property type="entry name" value="cNMP-bd_dom_sf"/>
</dbReference>
<accession>A0A9P1G9B8</accession>
<reference evidence="3" key="1">
    <citation type="submission" date="2022-10" db="EMBL/GenBank/DDBJ databases">
        <authorList>
            <person name="Chen Y."/>
            <person name="Dougan E. K."/>
            <person name="Chan C."/>
            <person name="Rhodes N."/>
            <person name="Thang M."/>
        </authorList>
    </citation>
    <scope>NUCLEOTIDE SEQUENCE</scope>
</reference>
<feature type="region of interest" description="Disordered" evidence="1">
    <location>
        <begin position="114"/>
        <end position="135"/>
    </location>
</feature>
<feature type="compositionally biased region" description="Low complexity" evidence="1">
    <location>
        <begin position="13"/>
        <end position="26"/>
    </location>
</feature>